<reference evidence="1 2" key="1">
    <citation type="submission" date="2016-11" db="EMBL/GenBank/DDBJ databases">
        <title>Trade-off between light-utilization and light-protection in marine flavobacteria.</title>
        <authorList>
            <person name="Kumagai Y."/>
        </authorList>
    </citation>
    <scope>NUCLEOTIDE SEQUENCE [LARGE SCALE GENOMIC DNA]</scope>
    <source>
        <strain evidence="1 2">ATCC 700397</strain>
    </source>
</reference>
<dbReference type="AlphaFoldDB" id="A0A2S7KWX5"/>
<dbReference type="OrthoDB" id="1427655at2"/>
<dbReference type="InterPro" id="IPR008969">
    <property type="entry name" value="CarboxyPept-like_regulatory"/>
</dbReference>
<gene>
    <name evidence="1" type="ORF">BST83_08320</name>
</gene>
<evidence type="ECO:0000313" key="1">
    <source>
        <dbReference type="EMBL" id="PQB07152.1"/>
    </source>
</evidence>
<protein>
    <recommendedName>
        <fullName evidence="3">TonB-dependent receptor</fullName>
    </recommendedName>
</protein>
<name>A0A2S7KWX5_9FLAO</name>
<dbReference type="RefSeq" id="WP_104809387.1">
    <property type="nucleotide sequence ID" value="NZ_MQUA01000013.1"/>
</dbReference>
<organism evidence="1 2">
    <name type="scientific">Polaribacter filamentus</name>
    <dbReference type="NCBI Taxonomy" id="53483"/>
    <lineage>
        <taxon>Bacteria</taxon>
        <taxon>Pseudomonadati</taxon>
        <taxon>Bacteroidota</taxon>
        <taxon>Flavobacteriia</taxon>
        <taxon>Flavobacteriales</taxon>
        <taxon>Flavobacteriaceae</taxon>
    </lineage>
</organism>
<dbReference type="EMBL" id="MQUA01000013">
    <property type="protein sequence ID" value="PQB07152.1"/>
    <property type="molecule type" value="Genomic_DNA"/>
</dbReference>
<dbReference type="Proteomes" id="UP000239522">
    <property type="component" value="Unassembled WGS sequence"/>
</dbReference>
<proteinExistence type="predicted"/>
<dbReference type="Pfam" id="PF13715">
    <property type="entry name" value="CarbopepD_reg_2"/>
    <property type="match status" value="1"/>
</dbReference>
<comment type="caution">
    <text evidence="1">The sequence shown here is derived from an EMBL/GenBank/DDBJ whole genome shotgun (WGS) entry which is preliminary data.</text>
</comment>
<accession>A0A2S7KWX5</accession>
<dbReference type="SUPFAM" id="SSF49464">
    <property type="entry name" value="Carboxypeptidase regulatory domain-like"/>
    <property type="match status" value="1"/>
</dbReference>
<evidence type="ECO:0008006" key="3">
    <source>
        <dbReference type="Google" id="ProtNLM"/>
    </source>
</evidence>
<sequence>MKDHLLLILLFFTIIGYSQKNRTIINGKILFDNASISDVHILNKNSNQGTITNDTGWFEIPVYIGDSLQFTHVNLKEKHFTITSEIYIAKELEIELEEKTYSLNEFTLEKPRSIFYVDPEMMPPPIVNAKTLNLPYANTIVNKDLSVMKFRSGGVISLDNLFNSLNGNNKRKKELQKITLEDNGLSKIRKYFTDDFFITDLHIKEEHINPFLNYCFKNNIVTYFNKNENIKVTKILMDESKTFPQKINADTLIVSKK</sequence>
<evidence type="ECO:0000313" key="2">
    <source>
        <dbReference type="Proteomes" id="UP000239522"/>
    </source>
</evidence>
<keyword evidence="2" id="KW-1185">Reference proteome</keyword>